<feature type="transmembrane region" description="Helical" evidence="10">
    <location>
        <begin position="331"/>
        <end position="352"/>
    </location>
</feature>
<evidence type="ECO:0000256" key="4">
    <source>
        <dbReference type="ARBA" id="ARBA00022448"/>
    </source>
</evidence>
<dbReference type="PANTHER" id="PTHR19432:SF89">
    <property type="entry name" value="SUCROSE_H+ SYMPORTER, PLANT, MAJOR FACILITATOR SUPERFAMILY DOMAIN-CONTAINING PROTEIN-RELATED"/>
    <property type="match status" value="1"/>
</dbReference>
<dbReference type="EMBL" id="KN649956">
    <property type="protein sequence ID" value="KHN32801.1"/>
    <property type="molecule type" value="Genomic_DNA"/>
</dbReference>
<dbReference type="Gene3D" id="1.20.1250.20">
    <property type="entry name" value="MFS general substrate transporter like domains"/>
    <property type="match status" value="2"/>
</dbReference>
<dbReference type="SUPFAM" id="SSF103473">
    <property type="entry name" value="MFS general substrate transporter"/>
    <property type="match status" value="2"/>
</dbReference>
<keyword evidence="4" id="KW-0813">Transport</keyword>
<protein>
    <submittedName>
        <fullName evidence="11">Sucrose transport protein</fullName>
    </submittedName>
</protein>
<evidence type="ECO:0000256" key="7">
    <source>
        <dbReference type="ARBA" id="ARBA00022847"/>
    </source>
</evidence>
<dbReference type="InterPro" id="IPR036259">
    <property type="entry name" value="MFS_trans_sf"/>
</dbReference>
<evidence type="ECO:0000256" key="1">
    <source>
        <dbReference type="ARBA" id="ARBA00004141"/>
    </source>
</evidence>
<feature type="transmembrane region" description="Helical" evidence="10">
    <location>
        <begin position="262"/>
        <end position="286"/>
    </location>
</feature>
<feature type="transmembrane region" description="Helical" evidence="10">
    <location>
        <begin position="219"/>
        <end position="242"/>
    </location>
</feature>
<gene>
    <name evidence="11" type="ORF">glysoja_024160</name>
</gene>
<evidence type="ECO:0000256" key="10">
    <source>
        <dbReference type="SAM" id="Phobius"/>
    </source>
</evidence>
<accession>A0A0B2RE92</accession>
<evidence type="ECO:0000313" key="11">
    <source>
        <dbReference type="EMBL" id="KHN32801.1"/>
    </source>
</evidence>
<keyword evidence="7" id="KW-0769">Symport</keyword>
<sequence length="372" mass="39483">MEEPQPGPSPLRKMILVSSMAAGIQFGWALQLSLLTPYVQTLGVPHAWASFIWLCGPISGLLVQPIVGYSSDRCQSRFGRRRPFILAGSLAVAIAVFLIGYAADIGHAAGDDLKKETEDAEKTHFSCFCGELCLAFKGLKRPMWMLMLVTAVNWIAWFPYFLFDTDWMGREVYGGDVGQKAYDSGVHAGSLGLMLNAVVLAVMSLAIEPLGRVVGGIKWLWGIVNILLAICLGMTVLITKIAEHERLLNPALVGNPSLGIKVGSMVFFSVLGIPLAITFSVPFALASIYSSTSGAGQGLSLGVLNIAIVVPQMIVSTISGPWDALFGGGNLPAFVLGAVAAVVSAILAVLLLPTPKKADEVRASSLNMGSLH</sequence>
<feature type="transmembrane region" description="Helical" evidence="10">
    <location>
        <begin position="146"/>
        <end position="163"/>
    </location>
</feature>
<dbReference type="AlphaFoldDB" id="A0A0B2RE92"/>
<keyword evidence="8 10" id="KW-1133">Transmembrane helix</keyword>
<dbReference type="Pfam" id="PF13347">
    <property type="entry name" value="MFS_2"/>
    <property type="match status" value="1"/>
</dbReference>
<evidence type="ECO:0000256" key="9">
    <source>
        <dbReference type="ARBA" id="ARBA00023136"/>
    </source>
</evidence>
<name>A0A0B2RE92_GLYSO</name>
<evidence type="ECO:0000256" key="2">
    <source>
        <dbReference type="ARBA" id="ARBA00004914"/>
    </source>
</evidence>
<comment type="subcellular location">
    <subcellularLocation>
        <location evidence="1">Membrane</location>
        <topology evidence="1">Multi-pass membrane protein</topology>
    </subcellularLocation>
</comment>
<keyword evidence="9 10" id="KW-0472">Membrane</keyword>
<evidence type="ECO:0000256" key="3">
    <source>
        <dbReference type="ARBA" id="ARBA00007134"/>
    </source>
</evidence>
<evidence type="ECO:0000256" key="8">
    <source>
        <dbReference type="ARBA" id="ARBA00022989"/>
    </source>
</evidence>
<comment type="similarity">
    <text evidence="3">Belongs to the glycoside-pentoside-hexuronide (GPH) cation symporter transporter (TC 2.A.2.4) family.</text>
</comment>
<dbReference type="GO" id="GO:0005886">
    <property type="term" value="C:plasma membrane"/>
    <property type="evidence" value="ECO:0007669"/>
    <property type="project" value="TreeGrafter"/>
</dbReference>
<feature type="transmembrane region" description="Helical" evidence="10">
    <location>
        <begin position="186"/>
        <end position="207"/>
    </location>
</feature>
<feature type="transmembrane region" description="Helical" evidence="10">
    <location>
        <begin position="46"/>
        <end position="63"/>
    </location>
</feature>
<dbReference type="GO" id="GO:0005773">
    <property type="term" value="C:vacuole"/>
    <property type="evidence" value="ECO:0007669"/>
    <property type="project" value="TreeGrafter"/>
</dbReference>
<dbReference type="Proteomes" id="UP000053555">
    <property type="component" value="Unassembled WGS sequence"/>
</dbReference>
<organism evidence="11">
    <name type="scientific">Glycine soja</name>
    <name type="common">Wild soybean</name>
    <dbReference type="NCBI Taxonomy" id="3848"/>
    <lineage>
        <taxon>Eukaryota</taxon>
        <taxon>Viridiplantae</taxon>
        <taxon>Streptophyta</taxon>
        <taxon>Embryophyta</taxon>
        <taxon>Tracheophyta</taxon>
        <taxon>Spermatophyta</taxon>
        <taxon>Magnoliopsida</taxon>
        <taxon>eudicotyledons</taxon>
        <taxon>Gunneridae</taxon>
        <taxon>Pentapetalae</taxon>
        <taxon>rosids</taxon>
        <taxon>fabids</taxon>
        <taxon>Fabales</taxon>
        <taxon>Fabaceae</taxon>
        <taxon>Papilionoideae</taxon>
        <taxon>50 kb inversion clade</taxon>
        <taxon>NPAAA clade</taxon>
        <taxon>indigoferoid/millettioid clade</taxon>
        <taxon>Phaseoleae</taxon>
        <taxon>Glycine</taxon>
        <taxon>Glycine subgen. Soja</taxon>
    </lineage>
</organism>
<feature type="transmembrane region" description="Helical" evidence="10">
    <location>
        <begin position="84"/>
        <end position="103"/>
    </location>
</feature>
<reference evidence="11" key="1">
    <citation type="submission" date="2014-07" db="EMBL/GenBank/DDBJ databases">
        <title>Identification of a novel salt tolerance gene in wild soybean by whole-genome sequencing.</title>
        <authorList>
            <person name="Lam H.-M."/>
            <person name="Qi X."/>
            <person name="Li M.-W."/>
            <person name="Liu X."/>
            <person name="Xie M."/>
            <person name="Ni M."/>
            <person name="Xu X."/>
        </authorList>
    </citation>
    <scope>NUCLEOTIDE SEQUENCE [LARGE SCALE GENOMIC DNA]</scope>
    <source>
        <tissue evidence="11">Root</tissue>
    </source>
</reference>
<proteinExistence type="inferred from homology"/>
<keyword evidence="6 10" id="KW-0812">Transmembrane</keyword>
<keyword evidence="5" id="KW-0762">Sugar transport</keyword>
<feature type="transmembrane region" description="Helical" evidence="10">
    <location>
        <begin position="14"/>
        <end position="34"/>
    </location>
</feature>
<evidence type="ECO:0000256" key="6">
    <source>
        <dbReference type="ARBA" id="ARBA00022692"/>
    </source>
</evidence>
<evidence type="ECO:0000256" key="5">
    <source>
        <dbReference type="ARBA" id="ARBA00022597"/>
    </source>
</evidence>
<dbReference type="GO" id="GO:0008506">
    <property type="term" value="F:sucrose:proton symporter activity"/>
    <property type="evidence" value="ECO:0007669"/>
    <property type="project" value="TreeGrafter"/>
</dbReference>
<dbReference type="PANTHER" id="PTHR19432">
    <property type="entry name" value="SUGAR TRANSPORTER"/>
    <property type="match status" value="1"/>
</dbReference>
<comment type="pathway">
    <text evidence="2">Glycan biosynthesis; sucrose metabolism.</text>
</comment>